<evidence type="ECO:0000259" key="1">
    <source>
        <dbReference type="SMART" id="SM00579"/>
    </source>
</evidence>
<evidence type="ECO:0000313" key="3">
    <source>
        <dbReference type="Proteomes" id="UP000836841"/>
    </source>
</evidence>
<dbReference type="PANTHER" id="PTHR31900">
    <property type="entry name" value="F-BOX/RNI SUPERFAMILY PROTEIN-RELATED"/>
    <property type="match status" value="1"/>
</dbReference>
<proteinExistence type="predicted"/>
<protein>
    <recommendedName>
        <fullName evidence="1">FBD domain-containing protein</fullName>
    </recommendedName>
</protein>
<dbReference type="InterPro" id="IPR055411">
    <property type="entry name" value="LRR_FXL15/At3g58940/PEG3-like"/>
</dbReference>
<accession>A0AAU9RZX0</accession>
<reference evidence="2 3" key="1">
    <citation type="submission" date="2022-03" db="EMBL/GenBank/DDBJ databases">
        <authorList>
            <person name="Nunn A."/>
            <person name="Chopra R."/>
            <person name="Nunn A."/>
            <person name="Contreras Garrido A."/>
        </authorList>
    </citation>
    <scope>NUCLEOTIDE SEQUENCE [LARGE SCALE GENOMIC DNA]</scope>
</reference>
<dbReference type="InterPro" id="IPR050232">
    <property type="entry name" value="FBL13/AtMIF1-like"/>
</dbReference>
<dbReference type="Pfam" id="PF24758">
    <property type="entry name" value="LRR_At5g56370"/>
    <property type="match status" value="1"/>
</dbReference>
<dbReference type="SMART" id="SM00579">
    <property type="entry name" value="FBD"/>
    <property type="match status" value="1"/>
</dbReference>
<dbReference type="PANTHER" id="PTHR31900:SF34">
    <property type="entry name" value="EMB|CAB62440.1-RELATED"/>
    <property type="match status" value="1"/>
</dbReference>
<sequence length="396" mass="45292">MKTTKRTEGENMINALPDDLLCKDIDACSNKRCSGYHDFVKKVVVYLDDDARTPSLQLHKAPILEYIYVELGSQCPVDVDVAKWIENAVDRGVCRLKFDLMWSEKPINLSESLYTCDTLVFLSLSNKIFVDIVSTACLASLTSLCLLSVVFKDEDSQVGILSSCPILKNLHVERHIEDNMINFNIEVSSLELLMYTYAHIKQEEDIKRFLLIDSPLLKTVVICDCSGDSCSFENTYRLDKAYIHVTSDPSDKFIRSLASTVLLEIVLAIPTVVCFTSNNFFQLIECEIQPFELDWLEPLMAFVQNCPKLKVLLIDLIYLREDFPLSWNHPSSVPKCLLNHLEIFEWKRYGGRSQEKELVSYILANSRCLKRVAINNPEDSEEMMDELNLCLGFHNL</sequence>
<keyword evidence="3" id="KW-1185">Reference proteome</keyword>
<name>A0AAU9RZX0_THLAR</name>
<dbReference type="Pfam" id="PF08387">
    <property type="entry name" value="FBD"/>
    <property type="match status" value="1"/>
</dbReference>
<feature type="non-terminal residue" evidence="2">
    <location>
        <position position="396"/>
    </location>
</feature>
<gene>
    <name evidence="2" type="ORF">TAV2_LOCUS11419</name>
</gene>
<feature type="domain" description="FBD" evidence="1">
    <location>
        <begin position="335"/>
        <end position="394"/>
    </location>
</feature>
<organism evidence="2 3">
    <name type="scientific">Thlaspi arvense</name>
    <name type="common">Field penny-cress</name>
    <dbReference type="NCBI Taxonomy" id="13288"/>
    <lineage>
        <taxon>Eukaryota</taxon>
        <taxon>Viridiplantae</taxon>
        <taxon>Streptophyta</taxon>
        <taxon>Embryophyta</taxon>
        <taxon>Tracheophyta</taxon>
        <taxon>Spermatophyta</taxon>
        <taxon>Magnoliopsida</taxon>
        <taxon>eudicotyledons</taxon>
        <taxon>Gunneridae</taxon>
        <taxon>Pentapetalae</taxon>
        <taxon>rosids</taxon>
        <taxon>malvids</taxon>
        <taxon>Brassicales</taxon>
        <taxon>Brassicaceae</taxon>
        <taxon>Thlaspideae</taxon>
        <taxon>Thlaspi</taxon>
    </lineage>
</organism>
<evidence type="ECO:0000313" key="2">
    <source>
        <dbReference type="EMBL" id="CAH2051672.1"/>
    </source>
</evidence>
<dbReference type="AlphaFoldDB" id="A0AAU9RZX0"/>
<dbReference type="InterPro" id="IPR006566">
    <property type="entry name" value="FBD"/>
</dbReference>
<dbReference type="Proteomes" id="UP000836841">
    <property type="component" value="Chromosome 3"/>
</dbReference>
<dbReference type="EMBL" id="OU466859">
    <property type="protein sequence ID" value="CAH2051672.1"/>
    <property type="molecule type" value="Genomic_DNA"/>
</dbReference>